<name>A0A0R2RHI7_9BACT</name>
<protein>
    <submittedName>
        <fullName evidence="1">Uncharacterized protein</fullName>
    </submittedName>
</protein>
<evidence type="ECO:0000313" key="2">
    <source>
        <dbReference type="Proteomes" id="UP000051269"/>
    </source>
</evidence>
<gene>
    <name evidence="1" type="ORF">ABR82_06375</name>
</gene>
<dbReference type="Proteomes" id="UP000051269">
    <property type="component" value="Unassembled WGS sequence"/>
</dbReference>
<dbReference type="AlphaFoldDB" id="A0A0R2RHI7"/>
<organism evidence="1 2">
    <name type="scientific">Verrucomicrobia subdivision 6 bacterium BACL9 MAG-120507-bin52</name>
    <dbReference type="NCBI Taxonomy" id="1655590"/>
    <lineage>
        <taxon>Bacteria</taxon>
        <taxon>Pseudomonadati</taxon>
        <taxon>Verrucomicrobiota</taxon>
        <taxon>Verrucomicrobiia</taxon>
        <taxon>Verrucomicrobiales</taxon>
        <taxon>Verrucomicrobia subdivision 6</taxon>
    </lineage>
</organism>
<comment type="caution">
    <text evidence="1">The sequence shown here is derived from an EMBL/GenBank/DDBJ whole genome shotgun (WGS) entry which is preliminary data.</text>
</comment>
<dbReference type="EMBL" id="LIBO01000214">
    <property type="protein sequence ID" value="KRO61761.1"/>
    <property type="molecule type" value="Genomic_DNA"/>
</dbReference>
<sequence length="357" mass="39893">MRSWFQVNALREILLWGWMGVSGVWGEEISLREGTGGEKVNQEIKVGGWKEDLGRMGFAVPMEELERGEMVGQKWMIAGGRPGFLGAKVFFMVSGEPERVAEAILQFDPTEGKTMPWQGGGAVKIFQKISRPPQNSDWVRFREALAGFPYDLMLQVQDQREGKLHLHPEEMDVIAKEKVGGWVEVLRKLVEKFHGGGWKETVGVPAGPESKVDFDAELREVLKENGSFRDEFRRLLTALAVGGRDEKEKVAVNDYWQLMDVDKSPAVALGCGVSRAGVGGRWEVGDMNYYVSRGYFGSISIYGIWPYGGGRCLVCRMDVVQTDPSQLAQATAKMIAEGMFMREVRGACEEMKSRINP</sequence>
<reference evidence="1 2" key="1">
    <citation type="submission" date="2015-10" db="EMBL/GenBank/DDBJ databases">
        <title>Metagenome-Assembled Genomes uncover a global brackish microbiome.</title>
        <authorList>
            <person name="Hugerth L.W."/>
            <person name="Larsson J."/>
            <person name="Alneberg J."/>
            <person name="Lindh M.V."/>
            <person name="Legrand C."/>
            <person name="Pinhassi J."/>
            <person name="Andersson A.F."/>
        </authorList>
    </citation>
    <scope>NUCLEOTIDE SEQUENCE [LARGE SCALE GENOMIC DNA]</scope>
    <source>
        <strain evidence="1">BACL18 MAG-120507-bin52</strain>
    </source>
</reference>
<evidence type="ECO:0000313" key="1">
    <source>
        <dbReference type="EMBL" id="KRO61761.1"/>
    </source>
</evidence>
<accession>A0A0R2RHI7</accession>
<proteinExistence type="predicted"/>